<gene>
    <name evidence="1" type="ORF">CR152_22740</name>
</gene>
<evidence type="ECO:0000313" key="1">
    <source>
        <dbReference type="EMBL" id="ATQ77016.1"/>
    </source>
</evidence>
<accession>A0A2D2DPX1</accession>
<evidence type="ECO:0000313" key="2">
    <source>
        <dbReference type="Proteomes" id="UP000229897"/>
    </source>
</evidence>
<proteinExistence type="predicted"/>
<sequence length="98" mass="11161">MIQTRAERDLGRVQSLRLVLYRILFTHDVTDFAGLAQTQASLIRADHDDETLERIAAALTWATTRPNFDYKSLLPHMPHSSARLYDYLCKLARAMGVA</sequence>
<dbReference type="KEGG" id="mass:CR152_22740"/>
<protein>
    <submittedName>
        <fullName evidence="1">Uncharacterized protein</fullName>
    </submittedName>
</protein>
<name>A0A2D2DPX1_9BURK</name>
<dbReference type="AlphaFoldDB" id="A0A2D2DPX1"/>
<dbReference type="Proteomes" id="UP000229897">
    <property type="component" value="Chromosome"/>
</dbReference>
<dbReference type="EMBL" id="CP024608">
    <property type="protein sequence ID" value="ATQ77016.1"/>
    <property type="molecule type" value="Genomic_DNA"/>
</dbReference>
<reference evidence="1" key="1">
    <citation type="submission" date="2017-10" db="EMBL/GenBank/DDBJ databases">
        <title>Massilia psychrophilum sp. nov., a novel purple-pigmented bacterium isolated from Tianshan glacier, Xinjiang Municipality, China.</title>
        <authorList>
            <person name="Wang H."/>
        </authorList>
    </citation>
    <scope>NUCLEOTIDE SEQUENCE [LARGE SCALE GENOMIC DNA]</scope>
    <source>
        <strain evidence="1">B2</strain>
    </source>
</reference>
<dbReference type="RefSeq" id="WP_099878797.1">
    <property type="nucleotide sequence ID" value="NZ_CP024608.1"/>
</dbReference>
<organism evidence="1 2">
    <name type="scientific">Massilia violaceinigra</name>
    <dbReference type="NCBI Taxonomy" id="2045208"/>
    <lineage>
        <taxon>Bacteria</taxon>
        <taxon>Pseudomonadati</taxon>
        <taxon>Pseudomonadota</taxon>
        <taxon>Betaproteobacteria</taxon>
        <taxon>Burkholderiales</taxon>
        <taxon>Oxalobacteraceae</taxon>
        <taxon>Telluria group</taxon>
        <taxon>Massilia</taxon>
    </lineage>
</organism>
<keyword evidence="2" id="KW-1185">Reference proteome</keyword>